<reference evidence="1" key="1">
    <citation type="submission" date="2020-11" db="EMBL/GenBank/DDBJ databases">
        <authorList>
            <consortium name="DOE Joint Genome Institute"/>
            <person name="Ahrendt S."/>
            <person name="Riley R."/>
            <person name="Andreopoulos W."/>
            <person name="LaButti K."/>
            <person name="Pangilinan J."/>
            <person name="Ruiz-duenas F.J."/>
            <person name="Barrasa J.M."/>
            <person name="Sanchez-Garcia M."/>
            <person name="Camarero S."/>
            <person name="Miyauchi S."/>
            <person name="Serrano A."/>
            <person name="Linde D."/>
            <person name="Babiker R."/>
            <person name="Drula E."/>
            <person name="Ayuso-Fernandez I."/>
            <person name="Pacheco R."/>
            <person name="Padilla G."/>
            <person name="Ferreira P."/>
            <person name="Barriuso J."/>
            <person name="Kellner H."/>
            <person name="Castanera R."/>
            <person name="Alfaro M."/>
            <person name="Ramirez L."/>
            <person name="Pisabarro A.G."/>
            <person name="Kuo A."/>
            <person name="Tritt A."/>
            <person name="Lipzen A."/>
            <person name="He G."/>
            <person name="Yan M."/>
            <person name="Ng V."/>
            <person name="Cullen D."/>
            <person name="Martin F."/>
            <person name="Rosso M.-N."/>
            <person name="Henrissat B."/>
            <person name="Hibbett D."/>
            <person name="Martinez A.T."/>
            <person name="Grigoriev I.V."/>
        </authorList>
    </citation>
    <scope>NUCLEOTIDE SEQUENCE</scope>
    <source>
        <strain evidence="1">AH 44721</strain>
    </source>
</reference>
<evidence type="ECO:0008006" key="3">
    <source>
        <dbReference type="Google" id="ProtNLM"/>
    </source>
</evidence>
<proteinExistence type="predicted"/>
<name>A0A9P5NG74_GYMJU</name>
<keyword evidence="2" id="KW-1185">Reference proteome</keyword>
<evidence type="ECO:0000313" key="1">
    <source>
        <dbReference type="EMBL" id="KAF8881835.1"/>
    </source>
</evidence>
<protein>
    <recommendedName>
        <fullName evidence="3">F-box domain-containing protein</fullName>
    </recommendedName>
</protein>
<dbReference type="OrthoDB" id="3365698at2759"/>
<dbReference type="AlphaFoldDB" id="A0A9P5NG74"/>
<feature type="non-terminal residue" evidence="1">
    <location>
        <position position="94"/>
    </location>
</feature>
<evidence type="ECO:0000313" key="2">
    <source>
        <dbReference type="Proteomes" id="UP000724874"/>
    </source>
</evidence>
<organism evidence="1 2">
    <name type="scientific">Gymnopilus junonius</name>
    <name type="common">Spectacular rustgill mushroom</name>
    <name type="synonym">Gymnopilus spectabilis subsp. junonius</name>
    <dbReference type="NCBI Taxonomy" id="109634"/>
    <lineage>
        <taxon>Eukaryota</taxon>
        <taxon>Fungi</taxon>
        <taxon>Dikarya</taxon>
        <taxon>Basidiomycota</taxon>
        <taxon>Agaricomycotina</taxon>
        <taxon>Agaricomycetes</taxon>
        <taxon>Agaricomycetidae</taxon>
        <taxon>Agaricales</taxon>
        <taxon>Agaricineae</taxon>
        <taxon>Hymenogastraceae</taxon>
        <taxon>Gymnopilus</taxon>
    </lineage>
</organism>
<gene>
    <name evidence="1" type="ORF">CPB84DRAFT_1664637</name>
</gene>
<comment type="caution">
    <text evidence="1">The sequence shown here is derived from an EMBL/GenBank/DDBJ whole genome shotgun (WGS) entry which is preliminary data.</text>
</comment>
<sequence length="94" mass="10730">LPDDALHKIFYHCLPTHRNSIISSKEAPVLLMHICSKWQAVALSSPRLWSQLHITFSDAYRPNVPRALMILKDRCTIVEMWLRCSGSCPLSISI</sequence>
<dbReference type="Proteomes" id="UP000724874">
    <property type="component" value="Unassembled WGS sequence"/>
</dbReference>
<dbReference type="EMBL" id="JADNYJ010000128">
    <property type="protein sequence ID" value="KAF8881835.1"/>
    <property type="molecule type" value="Genomic_DNA"/>
</dbReference>
<accession>A0A9P5NG74</accession>
<feature type="non-terminal residue" evidence="1">
    <location>
        <position position="1"/>
    </location>
</feature>